<sequence length="121" mass="13142">MARLDRSPEIDTALIQAVASPPRDMVSMVAARPGLSRQHVGMRAQAKRLLEKVAGFRIVVLDFSGGTDIGQAFADEVFRVFANAHPAIELAAIHAAPAVQAMIRRAETLRDERNGQLSLLK</sequence>
<dbReference type="InterPro" id="IPR025474">
    <property type="entry name" value="DUF4325"/>
</dbReference>
<name>A0A3M2HTW2_9GAMM</name>
<evidence type="ECO:0000259" key="1">
    <source>
        <dbReference type="Pfam" id="PF14213"/>
    </source>
</evidence>
<dbReference type="EMBL" id="RFLY01000007">
    <property type="protein sequence ID" value="RMH93161.1"/>
    <property type="molecule type" value="Genomic_DNA"/>
</dbReference>
<dbReference type="RefSeq" id="WP_122101320.1">
    <property type="nucleotide sequence ID" value="NZ_RFLY01000007.1"/>
</dbReference>
<gene>
    <name evidence="2" type="ORF">EBB59_06390</name>
</gene>
<protein>
    <submittedName>
        <fullName evidence="2">DUF4325 domain-containing protein</fullName>
    </submittedName>
</protein>
<dbReference type="Pfam" id="PF14213">
    <property type="entry name" value="DUF4325"/>
    <property type="match status" value="1"/>
</dbReference>
<dbReference type="Proteomes" id="UP000275012">
    <property type="component" value="Unassembled WGS sequence"/>
</dbReference>
<organism evidence="2 3">
    <name type="scientific">Solilutibacter pythonis</name>
    <dbReference type="NCBI Taxonomy" id="2483112"/>
    <lineage>
        <taxon>Bacteria</taxon>
        <taxon>Pseudomonadati</taxon>
        <taxon>Pseudomonadota</taxon>
        <taxon>Gammaproteobacteria</taxon>
        <taxon>Lysobacterales</taxon>
        <taxon>Lysobacteraceae</taxon>
        <taxon>Solilutibacter</taxon>
    </lineage>
</organism>
<accession>A0A3M2HTW2</accession>
<dbReference type="OrthoDB" id="1778336at2"/>
<keyword evidence="3" id="KW-1185">Reference proteome</keyword>
<comment type="caution">
    <text evidence="2">The sequence shown here is derived from an EMBL/GenBank/DDBJ whole genome shotgun (WGS) entry which is preliminary data.</text>
</comment>
<feature type="domain" description="DUF4325" evidence="1">
    <location>
        <begin position="45"/>
        <end position="98"/>
    </location>
</feature>
<reference evidence="2 3" key="1">
    <citation type="submission" date="2018-10" db="EMBL/GenBank/DDBJ databases">
        <title>Proposal of Lysobacter pythonis sp. nov. isolated from royal pythons (Python regius).</title>
        <authorList>
            <person name="Hans-Juergen B."/>
            <person name="Huptas C."/>
            <person name="Sandra B."/>
            <person name="Igor L."/>
            <person name="Joachim S."/>
            <person name="Siegfried S."/>
            <person name="Mareike W."/>
            <person name="Peter K."/>
        </authorList>
    </citation>
    <scope>NUCLEOTIDE SEQUENCE [LARGE SCALE GENOMIC DNA]</scope>
    <source>
        <strain evidence="2 3">4284/11</strain>
    </source>
</reference>
<evidence type="ECO:0000313" key="3">
    <source>
        <dbReference type="Proteomes" id="UP000275012"/>
    </source>
</evidence>
<proteinExistence type="predicted"/>
<evidence type="ECO:0000313" key="2">
    <source>
        <dbReference type="EMBL" id="RMH93161.1"/>
    </source>
</evidence>
<dbReference type="AlphaFoldDB" id="A0A3M2HTW2"/>